<evidence type="ECO:0000256" key="1">
    <source>
        <dbReference type="SAM" id="Coils"/>
    </source>
</evidence>
<evidence type="ECO:0000313" key="4">
    <source>
        <dbReference type="EMBL" id="VFK46666.1"/>
    </source>
</evidence>
<keyword evidence="2" id="KW-0472">Membrane</keyword>
<proteinExistence type="predicted"/>
<keyword evidence="1" id="KW-0175">Coiled coil</keyword>
<feature type="coiled-coil region" evidence="1">
    <location>
        <begin position="56"/>
        <end position="98"/>
    </location>
</feature>
<feature type="transmembrane region" description="Helical" evidence="2">
    <location>
        <begin position="161"/>
        <end position="183"/>
    </location>
</feature>
<protein>
    <submittedName>
        <fullName evidence="3">Uncharacterized protein</fullName>
    </submittedName>
</protein>
<sequence>MNAIVGIRTNSDMPNVIVDRSNLPNMYDSNYDFVIKNIIDLQKDMGKIAATVDLLKDSLEKQEKRTAERFDKLDDKIAEDLEKQNQKIAEGFEEQDRRIAEGFERQDRKIDERFEKQDREIAERFRKNEDKSERAFERLESKITEGFEKQNQRIFALEKKMYAAGAILVATVSLIGLAMKIPWNLISG</sequence>
<gene>
    <name evidence="4" type="ORF">BECKSD772E_GA0070983_10787</name>
    <name evidence="3" type="ORF">BECKSD772F_GA0070984_10757</name>
</gene>
<dbReference type="Gene3D" id="1.20.5.50">
    <property type="match status" value="1"/>
</dbReference>
<keyword evidence="2" id="KW-0812">Transmembrane</keyword>
<dbReference type="AlphaFoldDB" id="A0A450YH29"/>
<dbReference type="EMBL" id="CAADFR010000075">
    <property type="protein sequence ID" value="VFK40819.1"/>
    <property type="molecule type" value="Genomic_DNA"/>
</dbReference>
<dbReference type="EMBL" id="CAADFU010000078">
    <property type="protein sequence ID" value="VFK46666.1"/>
    <property type="molecule type" value="Genomic_DNA"/>
</dbReference>
<keyword evidence="2" id="KW-1133">Transmembrane helix</keyword>
<name>A0A450YH29_9GAMM</name>
<evidence type="ECO:0000256" key="2">
    <source>
        <dbReference type="SAM" id="Phobius"/>
    </source>
</evidence>
<evidence type="ECO:0000313" key="3">
    <source>
        <dbReference type="EMBL" id="VFK40819.1"/>
    </source>
</evidence>
<accession>A0A450YH29</accession>
<reference evidence="3" key="1">
    <citation type="submission" date="2019-02" db="EMBL/GenBank/DDBJ databases">
        <authorList>
            <person name="Gruber-Vodicka R. H."/>
            <person name="Seah K. B. B."/>
        </authorList>
    </citation>
    <scope>NUCLEOTIDE SEQUENCE</scope>
    <source>
        <strain evidence="4">BECK_S1320</strain>
        <strain evidence="3">BECK_S1321</strain>
    </source>
</reference>
<organism evidence="3">
    <name type="scientific">Candidatus Kentrum sp. SD</name>
    <dbReference type="NCBI Taxonomy" id="2126332"/>
    <lineage>
        <taxon>Bacteria</taxon>
        <taxon>Pseudomonadati</taxon>
        <taxon>Pseudomonadota</taxon>
        <taxon>Gammaproteobacteria</taxon>
        <taxon>Candidatus Kentrum</taxon>
    </lineage>
</organism>